<feature type="transmembrane region" description="Helical" evidence="1">
    <location>
        <begin position="186"/>
        <end position="206"/>
    </location>
</feature>
<keyword evidence="1" id="KW-1133">Transmembrane helix</keyword>
<comment type="caution">
    <text evidence="3">The sequence shown here is derived from an EMBL/GenBank/DDBJ whole genome shotgun (WGS) entry which is preliminary data.</text>
</comment>
<name>A0ABT4TVF0_9ACTN</name>
<dbReference type="InterPro" id="IPR002656">
    <property type="entry name" value="Acyl_transf_3_dom"/>
</dbReference>
<dbReference type="Pfam" id="PF01757">
    <property type="entry name" value="Acyl_transf_3"/>
    <property type="match status" value="1"/>
</dbReference>
<evidence type="ECO:0000313" key="4">
    <source>
        <dbReference type="Proteomes" id="UP001165685"/>
    </source>
</evidence>
<keyword evidence="1" id="KW-0472">Membrane</keyword>
<reference evidence="3" key="1">
    <citation type="submission" date="2023-01" db="EMBL/GenBank/DDBJ databases">
        <title>Draft genome sequence of Nocardiopsis sp. LSu2-4 isolated from halophytes.</title>
        <authorList>
            <person name="Duangmal K."/>
            <person name="Chantavorakit T."/>
        </authorList>
    </citation>
    <scope>NUCLEOTIDE SEQUENCE</scope>
    <source>
        <strain evidence="3">LSu2-4</strain>
    </source>
</reference>
<feature type="transmembrane region" description="Helical" evidence="1">
    <location>
        <begin position="311"/>
        <end position="332"/>
    </location>
</feature>
<protein>
    <submittedName>
        <fullName evidence="3">Acyltransferase</fullName>
    </submittedName>
</protein>
<evidence type="ECO:0000256" key="1">
    <source>
        <dbReference type="SAM" id="Phobius"/>
    </source>
</evidence>
<dbReference type="EMBL" id="JAQFWP010000097">
    <property type="protein sequence ID" value="MDA2808665.1"/>
    <property type="molecule type" value="Genomic_DNA"/>
</dbReference>
<feature type="transmembrane region" description="Helical" evidence="1">
    <location>
        <begin position="365"/>
        <end position="385"/>
    </location>
</feature>
<accession>A0ABT4TVF0</accession>
<feature type="transmembrane region" description="Helical" evidence="1">
    <location>
        <begin position="242"/>
        <end position="263"/>
    </location>
</feature>
<organism evidence="3 4">
    <name type="scientific">Nocardiopsis suaedae</name>
    <dbReference type="NCBI Taxonomy" id="3018444"/>
    <lineage>
        <taxon>Bacteria</taxon>
        <taxon>Bacillati</taxon>
        <taxon>Actinomycetota</taxon>
        <taxon>Actinomycetes</taxon>
        <taxon>Streptosporangiales</taxon>
        <taxon>Nocardiopsidaceae</taxon>
        <taxon>Nocardiopsis</taxon>
    </lineage>
</organism>
<proteinExistence type="predicted"/>
<dbReference type="RefSeq" id="WP_270681253.1">
    <property type="nucleotide sequence ID" value="NZ_JAQFWP010000097.1"/>
</dbReference>
<keyword evidence="4" id="KW-1185">Reference proteome</keyword>
<keyword evidence="3" id="KW-0808">Transferase</keyword>
<feature type="transmembrane region" description="Helical" evidence="1">
    <location>
        <begin position="39"/>
        <end position="58"/>
    </location>
</feature>
<feature type="transmembrane region" description="Helical" evidence="1">
    <location>
        <begin position="78"/>
        <end position="100"/>
    </location>
</feature>
<feature type="transmembrane region" description="Helical" evidence="1">
    <location>
        <begin position="397"/>
        <end position="416"/>
    </location>
</feature>
<feature type="transmembrane region" description="Helical" evidence="1">
    <location>
        <begin position="121"/>
        <end position="144"/>
    </location>
</feature>
<sequence length="417" mass="43287">MDAGTRWGTAAWARLRGRLLRLDSATPSDRERALDGLRAVGVGGIVLGHWLVTALVLWGDGGLRISSPLRDLPELAPLSWVLQTLALFFLVGGYVSALALRRARERGESDRSWLQARARRLGRPVVLVAAVWGAAAVLLAAAGVPEATVRSLVLLILQPLWFIGVYLAATLLTPLAVAAERRVGPWAAAALVVPVAATDLLLYGPWGALVPAWAGFASVLPAWLASYLLGISWAGGRLPRPLAWGLVAGGAAALAVLVLALGYPASAVGLPGADRSNLNPPSLFVPALAAVQTGAAVLLRGPLERLLHRPAAWAPVAVLNLGALTVFCWHLTAASLPALAAAAAGAPVAGLTSAPDDWGWVAARLAWLPVFALVLAVLCGAFRRFERPWRGPAASLPFRAAVGAAAAAFALAAVYLA</sequence>
<gene>
    <name evidence="3" type="ORF">O4U47_29440</name>
</gene>
<keyword evidence="3" id="KW-0012">Acyltransferase</keyword>
<feature type="transmembrane region" description="Helical" evidence="1">
    <location>
        <begin position="212"/>
        <end position="230"/>
    </location>
</feature>
<evidence type="ECO:0000259" key="2">
    <source>
        <dbReference type="Pfam" id="PF01757"/>
    </source>
</evidence>
<dbReference type="Proteomes" id="UP001165685">
    <property type="component" value="Unassembled WGS sequence"/>
</dbReference>
<evidence type="ECO:0000313" key="3">
    <source>
        <dbReference type="EMBL" id="MDA2808665.1"/>
    </source>
</evidence>
<feature type="transmembrane region" description="Helical" evidence="1">
    <location>
        <begin position="156"/>
        <end position="179"/>
    </location>
</feature>
<keyword evidence="1" id="KW-0812">Transmembrane</keyword>
<feature type="domain" description="Acyltransferase 3" evidence="2">
    <location>
        <begin position="33"/>
        <end position="378"/>
    </location>
</feature>
<dbReference type="GO" id="GO:0016746">
    <property type="term" value="F:acyltransferase activity"/>
    <property type="evidence" value="ECO:0007669"/>
    <property type="project" value="UniProtKB-KW"/>
</dbReference>
<feature type="transmembrane region" description="Helical" evidence="1">
    <location>
        <begin position="283"/>
        <end position="299"/>
    </location>
</feature>